<feature type="domain" description="CR-type" evidence="12">
    <location>
        <begin position="153"/>
        <end position="232"/>
    </location>
</feature>
<dbReference type="Gene3D" id="1.10.287.110">
    <property type="entry name" value="DnaJ domain"/>
    <property type="match status" value="1"/>
</dbReference>
<dbReference type="FunFam" id="2.60.260.20:FF:000013">
    <property type="entry name" value="DnaJ subfamily B member 11"/>
    <property type="match status" value="1"/>
</dbReference>
<dbReference type="GO" id="GO:0009408">
    <property type="term" value="P:response to heat"/>
    <property type="evidence" value="ECO:0007669"/>
    <property type="project" value="InterPro"/>
</dbReference>
<dbReference type="PROSITE" id="PS00636">
    <property type="entry name" value="DNAJ_1"/>
    <property type="match status" value="1"/>
</dbReference>
<comment type="caution">
    <text evidence="13">The sequence shown here is derived from an EMBL/GenBank/DDBJ whole genome shotgun (WGS) entry which is preliminary data.</text>
</comment>
<evidence type="ECO:0000256" key="3">
    <source>
        <dbReference type="ARBA" id="ARBA00022723"/>
    </source>
</evidence>
<evidence type="ECO:0000256" key="1">
    <source>
        <dbReference type="ARBA" id="ARBA00022490"/>
    </source>
</evidence>
<feature type="binding site" evidence="9">
    <location>
        <position position="220"/>
    </location>
    <ligand>
        <name>Zn(2+)</name>
        <dbReference type="ChEBI" id="CHEBI:29105"/>
        <label>1</label>
    </ligand>
</feature>
<evidence type="ECO:0000256" key="6">
    <source>
        <dbReference type="ARBA" id="ARBA00022833"/>
    </source>
</evidence>
<dbReference type="PRINTS" id="PR00625">
    <property type="entry name" value="JDOMAIN"/>
</dbReference>
<feature type="binding site" evidence="9">
    <location>
        <position position="186"/>
    </location>
    <ligand>
        <name>Zn(2+)</name>
        <dbReference type="ChEBI" id="CHEBI:29105"/>
        <label>2</label>
    </ligand>
</feature>
<dbReference type="SUPFAM" id="SSF49493">
    <property type="entry name" value="HSP40/DnaJ peptide-binding domain"/>
    <property type="match status" value="2"/>
</dbReference>
<dbReference type="GO" id="GO:0006260">
    <property type="term" value="P:DNA replication"/>
    <property type="evidence" value="ECO:0007669"/>
    <property type="project" value="UniProtKB-KW"/>
</dbReference>
<feature type="repeat" description="CXXCXGXG motif" evidence="9">
    <location>
        <begin position="206"/>
        <end position="213"/>
    </location>
</feature>
<evidence type="ECO:0000256" key="8">
    <source>
        <dbReference type="ARBA" id="ARBA00023186"/>
    </source>
</evidence>
<evidence type="ECO:0000256" key="5">
    <source>
        <dbReference type="ARBA" id="ARBA00022771"/>
    </source>
</evidence>
<evidence type="ECO:0000256" key="9">
    <source>
        <dbReference type="HAMAP-Rule" id="MF_01152"/>
    </source>
</evidence>
<comment type="subunit">
    <text evidence="9">Homodimer.</text>
</comment>
<feature type="binding site" evidence="9">
    <location>
        <position position="183"/>
    </location>
    <ligand>
        <name>Zn(2+)</name>
        <dbReference type="ChEBI" id="CHEBI:29105"/>
        <label>2</label>
    </ligand>
</feature>
<dbReference type="GO" id="GO:0051082">
    <property type="term" value="F:unfolded protein binding"/>
    <property type="evidence" value="ECO:0007669"/>
    <property type="project" value="UniProtKB-UniRule"/>
</dbReference>
<dbReference type="GO" id="GO:0005737">
    <property type="term" value="C:cytoplasm"/>
    <property type="evidence" value="ECO:0007669"/>
    <property type="project" value="UniProtKB-SubCell"/>
</dbReference>
<dbReference type="GO" id="GO:0008270">
    <property type="term" value="F:zinc ion binding"/>
    <property type="evidence" value="ECO:0007669"/>
    <property type="project" value="UniProtKB-UniRule"/>
</dbReference>
<dbReference type="Gene3D" id="2.10.230.10">
    <property type="entry name" value="Heat shock protein DnaJ, cysteine-rich domain"/>
    <property type="match status" value="1"/>
</dbReference>
<feature type="binding site" evidence="9">
    <location>
        <position position="206"/>
    </location>
    <ligand>
        <name>Zn(2+)</name>
        <dbReference type="ChEBI" id="CHEBI:29105"/>
        <label>2</label>
    </ligand>
</feature>
<feature type="zinc finger region" description="CR-type" evidence="10">
    <location>
        <begin position="153"/>
        <end position="232"/>
    </location>
</feature>
<dbReference type="InterPro" id="IPR001623">
    <property type="entry name" value="DnaJ_domain"/>
</dbReference>
<dbReference type="Proteomes" id="UP000293638">
    <property type="component" value="Unassembled WGS sequence"/>
</dbReference>
<dbReference type="SMART" id="SM00271">
    <property type="entry name" value="DnaJ"/>
    <property type="match status" value="1"/>
</dbReference>
<keyword evidence="1 9" id="KW-0963">Cytoplasm</keyword>
<feature type="repeat" description="CXXCXGXG motif" evidence="9">
    <location>
        <begin position="220"/>
        <end position="227"/>
    </location>
</feature>
<dbReference type="InterPro" id="IPR001305">
    <property type="entry name" value="HSP_DnaJ_Cys-rich_dom"/>
</dbReference>
<evidence type="ECO:0000256" key="10">
    <source>
        <dbReference type="PROSITE-ProRule" id="PRU00546"/>
    </source>
</evidence>
<dbReference type="InterPro" id="IPR002939">
    <property type="entry name" value="DnaJ_C"/>
</dbReference>
<keyword evidence="5 9" id="KW-0863">Zinc-finger</keyword>
<dbReference type="PROSITE" id="PS51188">
    <property type="entry name" value="ZF_CR"/>
    <property type="match status" value="1"/>
</dbReference>
<dbReference type="InterPro" id="IPR018253">
    <property type="entry name" value="DnaJ_domain_CS"/>
</dbReference>
<dbReference type="OrthoDB" id="9779889at2"/>
<dbReference type="Pfam" id="PF01556">
    <property type="entry name" value="DnaJ_C"/>
    <property type="match status" value="1"/>
</dbReference>
<dbReference type="NCBIfam" id="NF008035">
    <property type="entry name" value="PRK10767.1"/>
    <property type="match status" value="1"/>
</dbReference>
<dbReference type="AlphaFoldDB" id="A0A4V2F4Z0"/>
<dbReference type="CDD" id="cd10747">
    <property type="entry name" value="DnaJ_C"/>
    <property type="match status" value="1"/>
</dbReference>
<dbReference type="PROSITE" id="PS50076">
    <property type="entry name" value="DNAJ_2"/>
    <property type="match status" value="1"/>
</dbReference>
<feature type="domain" description="J" evidence="11">
    <location>
        <begin position="10"/>
        <end position="75"/>
    </location>
</feature>
<dbReference type="NCBIfam" id="TIGR02349">
    <property type="entry name" value="DnaJ_bact"/>
    <property type="match status" value="1"/>
</dbReference>
<sequence length="386" mass="39818">MSTKDYLEKDYYKALGVSKDAPADEIKKAYRKLARESHPDANKGDATAEERFKEISEAYDVLSDAGRRKEYDEARALFGAGGGRFRAGGPGPQGFDLGDLFAQAGGSSGAGLGDLLGGLFGGGGGARRPGAAPRRGADVESEVTLSFVESVEGRTIPLRKSSEKPCPECKGTGGRGGEMPHTCPTCGGSGQTTTGGGSGFAFAEPCRTCRGRGLVVDDPCPLCGGSGHAPASETITVRVPAGVRDGQRIRLKGRGAAGERGGPSGDLLVLVHVRPHPVFARSGDDLTLTLPVSFPEAALGAEVRVPTIDGSTVGMRIPAGTPSGRTLRVRGRGVPRKDGTTGDLLVTVEVAVPARLSDEARTAVEALRAATSGEDPRAELLAAARR</sequence>
<dbReference type="Gene3D" id="2.60.260.20">
    <property type="entry name" value="Urease metallochaperone UreE, N-terminal domain"/>
    <property type="match status" value="2"/>
</dbReference>
<evidence type="ECO:0000313" key="14">
    <source>
        <dbReference type="Proteomes" id="UP000293638"/>
    </source>
</evidence>
<dbReference type="PANTHER" id="PTHR43096:SF54">
    <property type="entry name" value="CHAPERONE PROTEIN DNAJ 1"/>
    <property type="match status" value="1"/>
</dbReference>
<dbReference type="Pfam" id="PF00684">
    <property type="entry name" value="DnaJ_CXXCXGXG"/>
    <property type="match status" value="1"/>
</dbReference>
<keyword evidence="14" id="KW-1185">Reference proteome</keyword>
<dbReference type="PANTHER" id="PTHR43096">
    <property type="entry name" value="DNAJ HOMOLOG 1, MITOCHONDRIAL-RELATED"/>
    <property type="match status" value="1"/>
</dbReference>
<dbReference type="SUPFAM" id="SSF46565">
    <property type="entry name" value="Chaperone J-domain"/>
    <property type="match status" value="1"/>
</dbReference>
<protein>
    <recommendedName>
        <fullName evidence="9">Chaperone protein DnaJ</fullName>
    </recommendedName>
</protein>
<evidence type="ECO:0000256" key="4">
    <source>
        <dbReference type="ARBA" id="ARBA00022737"/>
    </source>
</evidence>
<evidence type="ECO:0000259" key="12">
    <source>
        <dbReference type="PROSITE" id="PS51188"/>
    </source>
</evidence>
<feature type="binding site" evidence="9">
    <location>
        <position position="166"/>
    </location>
    <ligand>
        <name>Zn(2+)</name>
        <dbReference type="ChEBI" id="CHEBI:29105"/>
        <label>1</label>
    </ligand>
</feature>
<feature type="repeat" description="CXXCXGXG motif" evidence="9">
    <location>
        <begin position="166"/>
        <end position="173"/>
    </location>
</feature>
<keyword evidence="8 9" id="KW-0143">Chaperone</keyword>
<dbReference type="EMBL" id="SGXD01000001">
    <property type="protein sequence ID" value="RZS90989.1"/>
    <property type="molecule type" value="Genomic_DNA"/>
</dbReference>
<dbReference type="GO" id="GO:0005524">
    <property type="term" value="F:ATP binding"/>
    <property type="evidence" value="ECO:0007669"/>
    <property type="project" value="InterPro"/>
</dbReference>
<dbReference type="InterPro" id="IPR036869">
    <property type="entry name" value="J_dom_sf"/>
</dbReference>
<keyword evidence="2 9" id="KW-0235">DNA replication</keyword>
<dbReference type="InterPro" id="IPR012724">
    <property type="entry name" value="DnaJ"/>
</dbReference>
<dbReference type="CDD" id="cd06257">
    <property type="entry name" value="DnaJ"/>
    <property type="match status" value="1"/>
</dbReference>
<comment type="cofactor">
    <cofactor evidence="9">
        <name>Zn(2+)</name>
        <dbReference type="ChEBI" id="CHEBI:29105"/>
    </cofactor>
    <text evidence="9">Binds 2 Zn(2+) ions per monomer.</text>
</comment>
<dbReference type="InterPro" id="IPR036410">
    <property type="entry name" value="HSP_DnaJ_Cys-rich_dom_sf"/>
</dbReference>
<evidence type="ECO:0000259" key="11">
    <source>
        <dbReference type="PROSITE" id="PS50076"/>
    </source>
</evidence>
<feature type="binding site" evidence="9">
    <location>
        <position position="223"/>
    </location>
    <ligand>
        <name>Zn(2+)</name>
        <dbReference type="ChEBI" id="CHEBI:29105"/>
        <label>1</label>
    </ligand>
</feature>
<gene>
    <name evidence="9" type="primary">dnaJ</name>
    <name evidence="13" type="ORF">EV189_0220</name>
</gene>
<dbReference type="GO" id="GO:0031072">
    <property type="term" value="F:heat shock protein binding"/>
    <property type="evidence" value="ECO:0007669"/>
    <property type="project" value="InterPro"/>
</dbReference>
<dbReference type="RefSeq" id="WP_130491109.1">
    <property type="nucleotide sequence ID" value="NZ_SGXD01000001.1"/>
</dbReference>
<organism evidence="13 14">
    <name type="scientific">Motilibacter rhizosphaerae</name>
    <dbReference type="NCBI Taxonomy" id="598652"/>
    <lineage>
        <taxon>Bacteria</taxon>
        <taxon>Bacillati</taxon>
        <taxon>Actinomycetota</taxon>
        <taxon>Actinomycetes</taxon>
        <taxon>Motilibacterales</taxon>
        <taxon>Motilibacteraceae</taxon>
        <taxon>Motilibacter</taxon>
    </lineage>
</organism>
<keyword evidence="3 9" id="KW-0479">Metal-binding</keyword>
<comment type="function">
    <text evidence="9">Participates actively in the response to hyperosmotic and heat shock by preventing the aggregation of stress-denatured proteins and by disaggregating proteins, also in an autonomous, DnaK-independent fashion. Unfolded proteins bind initially to DnaJ; upon interaction with the DnaJ-bound protein, DnaK hydrolyzes its bound ATP, resulting in the formation of a stable complex. GrpE releases ADP from DnaK; ATP binding to DnaK triggers the release of the substrate protein, thus completing the reaction cycle. Several rounds of ATP-dependent interactions between DnaJ, DnaK and GrpE are required for fully efficient folding. Also involved, together with DnaK and GrpE, in the DNA replication of plasmids through activation of initiation proteins.</text>
</comment>
<keyword evidence="7 9" id="KW-0346">Stress response</keyword>
<comment type="subcellular location">
    <subcellularLocation>
        <location evidence="9">Cytoplasm</location>
    </subcellularLocation>
</comment>
<proteinExistence type="inferred from homology"/>
<comment type="similarity">
    <text evidence="9">Belongs to the DnaJ family.</text>
</comment>
<feature type="binding site" evidence="9">
    <location>
        <position position="169"/>
    </location>
    <ligand>
        <name>Zn(2+)</name>
        <dbReference type="ChEBI" id="CHEBI:29105"/>
        <label>1</label>
    </ligand>
</feature>
<dbReference type="CDD" id="cd10719">
    <property type="entry name" value="DnaJ_zf"/>
    <property type="match status" value="1"/>
</dbReference>
<keyword evidence="4 9" id="KW-0677">Repeat</keyword>
<dbReference type="Pfam" id="PF00226">
    <property type="entry name" value="DnaJ"/>
    <property type="match status" value="1"/>
</dbReference>
<dbReference type="InterPro" id="IPR008971">
    <property type="entry name" value="HSP40/DnaJ_pept-bd"/>
</dbReference>
<dbReference type="SUPFAM" id="SSF57938">
    <property type="entry name" value="DnaJ/Hsp40 cysteine-rich domain"/>
    <property type="match status" value="1"/>
</dbReference>
<feature type="repeat" description="CXXCXGXG motif" evidence="9">
    <location>
        <begin position="183"/>
        <end position="190"/>
    </location>
</feature>
<dbReference type="GO" id="GO:0042026">
    <property type="term" value="P:protein refolding"/>
    <property type="evidence" value="ECO:0007669"/>
    <property type="project" value="TreeGrafter"/>
</dbReference>
<feature type="binding site" evidence="9">
    <location>
        <position position="209"/>
    </location>
    <ligand>
        <name>Zn(2+)</name>
        <dbReference type="ChEBI" id="CHEBI:29105"/>
        <label>2</label>
    </ligand>
</feature>
<evidence type="ECO:0000256" key="7">
    <source>
        <dbReference type="ARBA" id="ARBA00023016"/>
    </source>
</evidence>
<comment type="domain">
    <text evidence="9">The J domain is necessary and sufficient to stimulate DnaK ATPase activity. Zinc center 1 plays an important role in the autonomous, DnaK-independent chaperone activity of DnaJ. Zinc center 2 is essential for interaction with DnaK and for DnaJ activity.</text>
</comment>
<reference evidence="13 14" key="1">
    <citation type="submission" date="2019-02" db="EMBL/GenBank/DDBJ databases">
        <title>Genomic Encyclopedia of Type Strains, Phase IV (KMG-IV): sequencing the most valuable type-strain genomes for metagenomic binning, comparative biology and taxonomic classification.</title>
        <authorList>
            <person name="Goeker M."/>
        </authorList>
    </citation>
    <scope>NUCLEOTIDE SEQUENCE [LARGE SCALE GENOMIC DNA]</scope>
    <source>
        <strain evidence="13 14">DSM 45622</strain>
    </source>
</reference>
<accession>A0A4V2F4Z0</accession>
<dbReference type="HAMAP" id="MF_01152">
    <property type="entry name" value="DnaJ"/>
    <property type="match status" value="1"/>
</dbReference>
<evidence type="ECO:0000313" key="13">
    <source>
        <dbReference type="EMBL" id="RZS90989.1"/>
    </source>
</evidence>
<name>A0A4V2F4Z0_9ACTN</name>
<evidence type="ECO:0000256" key="2">
    <source>
        <dbReference type="ARBA" id="ARBA00022705"/>
    </source>
</evidence>
<keyword evidence="6 9" id="KW-0862">Zinc</keyword>